<dbReference type="InterPro" id="IPR050191">
    <property type="entry name" value="ATP-dep_DNA_ligase"/>
</dbReference>
<keyword evidence="4" id="KW-0067">ATP-binding</keyword>
<evidence type="ECO:0000256" key="3">
    <source>
        <dbReference type="ARBA" id="ARBA00034003"/>
    </source>
</evidence>
<dbReference type="InterPro" id="IPR012340">
    <property type="entry name" value="NA-bd_OB-fold"/>
</dbReference>
<dbReference type="GO" id="GO:0005524">
    <property type="term" value="F:ATP binding"/>
    <property type="evidence" value="ECO:0007669"/>
    <property type="project" value="UniProtKB-KW"/>
</dbReference>
<evidence type="ECO:0000256" key="5">
    <source>
        <dbReference type="RuleBase" id="RU004196"/>
    </source>
</evidence>
<dbReference type="GO" id="GO:0071897">
    <property type="term" value="P:DNA biosynthetic process"/>
    <property type="evidence" value="ECO:0007669"/>
    <property type="project" value="InterPro"/>
</dbReference>
<dbReference type="InterPro" id="IPR012309">
    <property type="entry name" value="DNA_ligase_ATP-dep_C"/>
</dbReference>
<dbReference type="Pfam" id="PF04679">
    <property type="entry name" value="DNA_ligase_A_C"/>
    <property type="match status" value="1"/>
</dbReference>
<keyword evidence="4" id="KW-0233">DNA recombination</keyword>
<evidence type="ECO:0000313" key="8">
    <source>
        <dbReference type="EMBL" id="OGG04176.1"/>
    </source>
</evidence>
<comment type="catalytic activity">
    <reaction evidence="3 4">
        <text>ATP + (deoxyribonucleotide)n-3'-hydroxyl + 5'-phospho-(deoxyribonucleotide)m = (deoxyribonucleotide)n+m + AMP + diphosphate.</text>
        <dbReference type="EC" id="6.5.1.1"/>
    </reaction>
</comment>
<keyword evidence="4" id="KW-0547">Nucleotide-binding</keyword>
<dbReference type="PANTHER" id="PTHR45674:SF4">
    <property type="entry name" value="DNA LIGASE 1"/>
    <property type="match status" value="1"/>
</dbReference>
<dbReference type="NCBIfam" id="TIGR00574">
    <property type="entry name" value="dnl1"/>
    <property type="match status" value="1"/>
</dbReference>
<feature type="domain" description="DOD-type homing endonuclease" evidence="7">
    <location>
        <begin position="213"/>
        <end position="268"/>
    </location>
</feature>
<dbReference type="SUPFAM" id="SSF50249">
    <property type="entry name" value="Nucleic acid-binding proteins"/>
    <property type="match status" value="1"/>
</dbReference>
<evidence type="ECO:0000259" key="6">
    <source>
        <dbReference type="PROSITE" id="PS50160"/>
    </source>
</evidence>
<feature type="domain" description="ATP-dependent DNA ligase family profile" evidence="6">
    <location>
        <begin position="101"/>
        <end position="225"/>
    </location>
</feature>
<dbReference type="GO" id="GO:0003910">
    <property type="term" value="F:DNA ligase (ATP) activity"/>
    <property type="evidence" value="ECO:0007669"/>
    <property type="project" value="UniProtKB-EC"/>
</dbReference>
<dbReference type="EMBL" id="MFJD01000004">
    <property type="protein sequence ID" value="OGG04176.1"/>
    <property type="molecule type" value="Genomic_DNA"/>
</dbReference>
<dbReference type="InterPro" id="IPR000977">
    <property type="entry name" value="DNA_ligase_ATP-dep"/>
</dbReference>
<accession>A0A1F5YVN2</accession>
<dbReference type="EC" id="6.5.1.1" evidence="4"/>
<dbReference type="Gene3D" id="2.40.50.140">
    <property type="entry name" value="Nucleic acid-binding proteins"/>
    <property type="match status" value="1"/>
</dbReference>
<dbReference type="InterPro" id="IPR004042">
    <property type="entry name" value="Intein_endonuc_central"/>
</dbReference>
<evidence type="ECO:0000256" key="4">
    <source>
        <dbReference type="RuleBase" id="RU000617"/>
    </source>
</evidence>
<dbReference type="PANTHER" id="PTHR45674">
    <property type="entry name" value="DNA LIGASE 1/3 FAMILY MEMBER"/>
    <property type="match status" value="1"/>
</dbReference>
<dbReference type="GO" id="GO:0006310">
    <property type="term" value="P:DNA recombination"/>
    <property type="evidence" value="ECO:0007669"/>
    <property type="project" value="UniProtKB-KW"/>
</dbReference>
<dbReference type="PROSITE" id="PS00697">
    <property type="entry name" value="DNA_LIGASE_A1"/>
    <property type="match status" value="1"/>
</dbReference>
<dbReference type="SUPFAM" id="SSF56091">
    <property type="entry name" value="DNA ligase/mRNA capping enzyme, catalytic domain"/>
    <property type="match status" value="1"/>
</dbReference>
<reference evidence="8 9" key="1">
    <citation type="journal article" date="2016" name="Nat. Commun.">
        <title>Thousands of microbial genomes shed light on interconnected biogeochemical processes in an aquifer system.</title>
        <authorList>
            <person name="Anantharaman K."/>
            <person name="Brown C.T."/>
            <person name="Hug L.A."/>
            <person name="Sharon I."/>
            <person name="Castelle C.J."/>
            <person name="Probst A.J."/>
            <person name="Thomas B.C."/>
            <person name="Singh A."/>
            <person name="Wilkins M.J."/>
            <person name="Karaoz U."/>
            <person name="Brodie E.L."/>
            <person name="Williams K.H."/>
            <person name="Hubbard S.S."/>
            <person name="Banfield J.F."/>
        </authorList>
    </citation>
    <scope>NUCLEOTIDE SEQUENCE [LARGE SCALE GENOMIC DNA]</scope>
</reference>
<dbReference type="InterPro" id="IPR016059">
    <property type="entry name" value="DNA_ligase_ATP-dep_CS"/>
</dbReference>
<dbReference type="GO" id="GO:0006281">
    <property type="term" value="P:DNA repair"/>
    <property type="evidence" value="ECO:0007669"/>
    <property type="project" value="UniProtKB-KW"/>
</dbReference>
<sequence>MSGAQEMIRKMGEVCVEPKYDGVRCQIHFSKLPNAKFRVQSYSRNLENTTDMWPELSSIGRQIRADAVILDSEAVGIDPETGRTIPFQETTTRKRKHDIDLFSSQVPVRFYVFDILYKDGSELIKKPLRDRRKILEGTVRPGETLVVTPHIITKSVRSLTGFHHVQLKAGFEGAMVKKWDSQYEPGRRGYNWVKFKETEGKTGKLTDTIDSVVMGYYLGKGKRTGFGIGAFLAGIRSGDGFVTVTKVGTGVSDELWKELHRRIGAFRSHVQPKHYRKVPKQLVPDVWAEPRLVVEIAGDDLTRSPLHGAGFAVRFPRLVRIRTDKSPHQATSVDEVARMYRNQGNGNR</sequence>
<dbReference type="GO" id="GO:0006273">
    <property type="term" value="P:lagging strand elongation"/>
    <property type="evidence" value="ECO:0007669"/>
    <property type="project" value="TreeGrafter"/>
</dbReference>
<organism evidence="8 9">
    <name type="scientific">Candidatus Gottesmanbacteria bacterium RBG_16_52_11</name>
    <dbReference type="NCBI Taxonomy" id="1798374"/>
    <lineage>
        <taxon>Bacteria</taxon>
        <taxon>Candidatus Gottesmaniibacteriota</taxon>
    </lineage>
</organism>
<evidence type="ECO:0000256" key="1">
    <source>
        <dbReference type="ARBA" id="ARBA00007572"/>
    </source>
</evidence>
<dbReference type="AlphaFoldDB" id="A0A1F5YVN2"/>
<proteinExistence type="inferred from homology"/>
<evidence type="ECO:0000259" key="7">
    <source>
        <dbReference type="PROSITE" id="PS50819"/>
    </source>
</evidence>
<evidence type="ECO:0000313" key="9">
    <source>
        <dbReference type="Proteomes" id="UP000178448"/>
    </source>
</evidence>
<keyword evidence="2 4" id="KW-0436">Ligase</keyword>
<dbReference type="PROSITE" id="PS50819">
    <property type="entry name" value="INTEIN_ENDONUCLEASE"/>
    <property type="match status" value="1"/>
</dbReference>
<evidence type="ECO:0000256" key="2">
    <source>
        <dbReference type="ARBA" id="ARBA00022598"/>
    </source>
</evidence>
<gene>
    <name evidence="8" type="ORF">A2Z33_03405</name>
</gene>
<dbReference type="Pfam" id="PF01068">
    <property type="entry name" value="DNA_ligase_A_M"/>
    <property type="match status" value="1"/>
</dbReference>
<dbReference type="Proteomes" id="UP000178448">
    <property type="component" value="Unassembled WGS sequence"/>
</dbReference>
<dbReference type="PROSITE" id="PS50160">
    <property type="entry name" value="DNA_LIGASE_A3"/>
    <property type="match status" value="1"/>
</dbReference>
<dbReference type="PROSITE" id="PS00333">
    <property type="entry name" value="DNA_LIGASE_A2"/>
    <property type="match status" value="1"/>
</dbReference>
<dbReference type="STRING" id="1798374.A2Z33_03405"/>
<keyword evidence="4" id="KW-0234">DNA repair</keyword>
<comment type="caution">
    <text evidence="8">The sequence shown here is derived from an EMBL/GenBank/DDBJ whole genome shotgun (WGS) entry which is preliminary data.</text>
</comment>
<dbReference type="InterPro" id="IPR012310">
    <property type="entry name" value="DNA_ligase_ATP-dep_cent"/>
</dbReference>
<name>A0A1F5YVN2_9BACT</name>
<protein>
    <recommendedName>
        <fullName evidence="4">DNA ligase</fullName>
        <ecNumber evidence="4">6.5.1.1</ecNumber>
    </recommendedName>
</protein>
<keyword evidence="4" id="KW-0227">DNA damage</keyword>
<dbReference type="GO" id="GO:0004519">
    <property type="term" value="F:endonuclease activity"/>
    <property type="evidence" value="ECO:0007669"/>
    <property type="project" value="InterPro"/>
</dbReference>
<comment type="similarity">
    <text evidence="1 5">Belongs to the ATP-dependent DNA ligase family.</text>
</comment>
<dbReference type="Gene3D" id="3.30.470.30">
    <property type="entry name" value="DNA ligase/mRNA capping enzyme"/>
    <property type="match status" value="1"/>
</dbReference>